<organism evidence="5 6">
    <name type="scientific">Holothuria leucospilota</name>
    <name type="common">Black long sea cucumber</name>
    <name type="synonym">Mertensiothuria leucospilota</name>
    <dbReference type="NCBI Taxonomy" id="206669"/>
    <lineage>
        <taxon>Eukaryota</taxon>
        <taxon>Metazoa</taxon>
        <taxon>Echinodermata</taxon>
        <taxon>Eleutherozoa</taxon>
        <taxon>Echinozoa</taxon>
        <taxon>Holothuroidea</taxon>
        <taxon>Aspidochirotacea</taxon>
        <taxon>Aspidochirotida</taxon>
        <taxon>Holothuriidae</taxon>
        <taxon>Holothuria</taxon>
    </lineage>
</organism>
<reference evidence="5" key="1">
    <citation type="submission" date="2021-10" db="EMBL/GenBank/DDBJ databases">
        <title>Tropical sea cucumber genome reveals ecological adaptation and Cuvierian tubules defense mechanism.</title>
        <authorList>
            <person name="Chen T."/>
        </authorList>
    </citation>
    <scope>NUCLEOTIDE SEQUENCE</scope>
    <source>
        <strain evidence="5">Nanhai2018</strain>
        <tissue evidence="5">Muscle</tissue>
    </source>
</reference>
<evidence type="ECO:0000256" key="3">
    <source>
        <dbReference type="ARBA" id="ARBA00022691"/>
    </source>
</evidence>
<name>A0A9Q1CCF7_HOLLE</name>
<dbReference type="PANTHER" id="PTHR43464:SF19">
    <property type="entry name" value="UBIQUINONE BIOSYNTHESIS O-METHYLTRANSFERASE, MITOCHONDRIAL"/>
    <property type="match status" value="1"/>
</dbReference>
<keyword evidence="2" id="KW-0808">Transferase</keyword>
<dbReference type="PANTHER" id="PTHR43464">
    <property type="entry name" value="METHYLTRANSFERASE"/>
    <property type="match status" value="1"/>
</dbReference>
<gene>
    <name evidence="5" type="ORF">HOLleu_13382</name>
</gene>
<keyword evidence="1 5" id="KW-0489">Methyltransferase</keyword>
<dbReference type="Gene3D" id="3.40.50.150">
    <property type="entry name" value="Vaccinia Virus protein VP39"/>
    <property type="match status" value="1"/>
</dbReference>
<keyword evidence="3" id="KW-0949">S-adenosyl-L-methionine</keyword>
<dbReference type="OrthoDB" id="3647at2759"/>
<dbReference type="Pfam" id="PF13649">
    <property type="entry name" value="Methyltransf_25"/>
    <property type="match status" value="1"/>
</dbReference>
<dbReference type="GO" id="GO:0032259">
    <property type="term" value="P:methylation"/>
    <property type="evidence" value="ECO:0007669"/>
    <property type="project" value="UniProtKB-KW"/>
</dbReference>
<dbReference type="InterPro" id="IPR041698">
    <property type="entry name" value="Methyltransf_25"/>
</dbReference>
<protein>
    <submittedName>
        <fullName evidence="5">Methyltransferase-like protein 27</fullName>
    </submittedName>
</protein>
<evidence type="ECO:0000256" key="1">
    <source>
        <dbReference type="ARBA" id="ARBA00022603"/>
    </source>
</evidence>
<dbReference type="CDD" id="cd02440">
    <property type="entry name" value="AdoMet_MTases"/>
    <property type="match status" value="1"/>
</dbReference>
<keyword evidence="6" id="KW-1185">Reference proteome</keyword>
<evidence type="ECO:0000256" key="2">
    <source>
        <dbReference type="ARBA" id="ARBA00022679"/>
    </source>
</evidence>
<proteinExistence type="predicted"/>
<dbReference type="AlphaFoldDB" id="A0A9Q1CCF7"/>
<sequence length="162" mass="17948">MTTNSTSADPSLEKVWNQVESGEKVHVENIKGLYDNWTSSYDEDLRKHRYYGPSYAGSTFAEHCPEKGVHILDIGSGTGLVGEQLHALGYTDIVGVDISRKSLDVADKKGVYKRLVCAEVGKDKLPFGNNEFDGLVCCGCMLPNHFRPGCLREWVRVVRPGN</sequence>
<dbReference type="GO" id="GO:0008168">
    <property type="term" value="F:methyltransferase activity"/>
    <property type="evidence" value="ECO:0007669"/>
    <property type="project" value="UniProtKB-KW"/>
</dbReference>
<comment type="caution">
    <text evidence="5">The sequence shown here is derived from an EMBL/GenBank/DDBJ whole genome shotgun (WGS) entry which is preliminary data.</text>
</comment>
<dbReference type="EMBL" id="JAIZAY010000005">
    <property type="protein sequence ID" value="KAJ8042352.1"/>
    <property type="molecule type" value="Genomic_DNA"/>
</dbReference>
<dbReference type="Proteomes" id="UP001152320">
    <property type="component" value="Chromosome 5"/>
</dbReference>
<evidence type="ECO:0000259" key="4">
    <source>
        <dbReference type="Pfam" id="PF13649"/>
    </source>
</evidence>
<evidence type="ECO:0000313" key="5">
    <source>
        <dbReference type="EMBL" id="KAJ8042352.1"/>
    </source>
</evidence>
<accession>A0A9Q1CCF7</accession>
<dbReference type="InterPro" id="IPR029063">
    <property type="entry name" value="SAM-dependent_MTases_sf"/>
</dbReference>
<feature type="domain" description="Methyltransferase" evidence="4">
    <location>
        <begin position="71"/>
        <end position="161"/>
    </location>
</feature>
<dbReference type="SUPFAM" id="SSF53335">
    <property type="entry name" value="S-adenosyl-L-methionine-dependent methyltransferases"/>
    <property type="match status" value="1"/>
</dbReference>
<evidence type="ECO:0000313" key="6">
    <source>
        <dbReference type="Proteomes" id="UP001152320"/>
    </source>
</evidence>